<keyword evidence="3" id="KW-1185">Reference proteome</keyword>
<keyword evidence="1" id="KW-1133">Transmembrane helix</keyword>
<evidence type="ECO:0000256" key="1">
    <source>
        <dbReference type="SAM" id="Phobius"/>
    </source>
</evidence>
<dbReference type="EMBL" id="JBHTKX010000001">
    <property type="protein sequence ID" value="MFD1129438.1"/>
    <property type="molecule type" value="Genomic_DNA"/>
</dbReference>
<feature type="transmembrane region" description="Helical" evidence="1">
    <location>
        <begin position="48"/>
        <end position="68"/>
    </location>
</feature>
<feature type="transmembrane region" description="Helical" evidence="1">
    <location>
        <begin position="12"/>
        <end position="41"/>
    </location>
</feature>
<evidence type="ECO:0000313" key="2">
    <source>
        <dbReference type="EMBL" id="MFD1129438.1"/>
    </source>
</evidence>
<accession>A0ABW3PSP1</accession>
<protein>
    <submittedName>
        <fullName evidence="2">Uncharacterized protein</fullName>
    </submittedName>
</protein>
<dbReference type="Proteomes" id="UP001597169">
    <property type="component" value="Unassembled WGS sequence"/>
</dbReference>
<gene>
    <name evidence="2" type="ORF">ACFQ3J_14790</name>
</gene>
<proteinExistence type="predicted"/>
<organism evidence="2 3">
    <name type="scientific">Paenibacillus provencensis</name>
    <dbReference type="NCBI Taxonomy" id="441151"/>
    <lineage>
        <taxon>Bacteria</taxon>
        <taxon>Bacillati</taxon>
        <taxon>Bacillota</taxon>
        <taxon>Bacilli</taxon>
        <taxon>Bacillales</taxon>
        <taxon>Paenibacillaceae</taxon>
        <taxon>Paenibacillus</taxon>
    </lineage>
</organism>
<reference evidence="3" key="1">
    <citation type="journal article" date="2019" name="Int. J. Syst. Evol. Microbiol.">
        <title>The Global Catalogue of Microorganisms (GCM) 10K type strain sequencing project: providing services to taxonomists for standard genome sequencing and annotation.</title>
        <authorList>
            <consortium name="The Broad Institute Genomics Platform"/>
            <consortium name="The Broad Institute Genome Sequencing Center for Infectious Disease"/>
            <person name="Wu L."/>
            <person name="Ma J."/>
        </authorList>
    </citation>
    <scope>NUCLEOTIDE SEQUENCE [LARGE SCALE GENOMIC DNA]</scope>
    <source>
        <strain evidence="3">CCUG 53519</strain>
    </source>
</reference>
<dbReference type="RefSeq" id="WP_091153375.1">
    <property type="nucleotide sequence ID" value="NZ_JBHTKX010000001.1"/>
</dbReference>
<sequence length="70" mass="7811">MLAKLEAVLTVVAFIMLVIGFINSGFSLGWFFVVMALVYVIRYIEYRRWTAIVSFILLAVGAAALFFIGS</sequence>
<name>A0ABW3PSP1_9BACL</name>
<evidence type="ECO:0000313" key="3">
    <source>
        <dbReference type="Proteomes" id="UP001597169"/>
    </source>
</evidence>
<comment type="caution">
    <text evidence="2">The sequence shown here is derived from an EMBL/GenBank/DDBJ whole genome shotgun (WGS) entry which is preliminary data.</text>
</comment>
<keyword evidence="1" id="KW-0472">Membrane</keyword>
<keyword evidence="1" id="KW-0812">Transmembrane</keyword>